<gene>
    <name evidence="1" type="ORF">BDV41DRAFT_540659</name>
</gene>
<sequence>MGELFAVSFPTIKHGWSSRRLHRENCNRHLERREIRIVALPALWSHVAEGRPHSETHTDSSVAIDWENWGFQDCHGRSPPSPLQVIAKDWSICIFDLLCRAYSPSTTVCGNPSSLSASMYLSGSIWLNEQSEANHHPIWTDSVLKCSLSLVHFGDTMD</sequence>
<evidence type="ECO:0000313" key="2">
    <source>
        <dbReference type="Proteomes" id="UP000325433"/>
    </source>
</evidence>
<dbReference type="EMBL" id="ML738339">
    <property type="protein sequence ID" value="KAE8311798.1"/>
    <property type="molecule type" value="Genomic_DNA"/>
</dbReference>
<dbReference type="Proteomes" id="UP000325433">
    <property type="component" value="Unassembled WGS sequence"/>
</dbReference>
<keyword evidence="2" id="KW-1185">Reference proteome</keyword>
<reference evidence="2" key="1">
    <citation type="submission" date="2019-04" db="EMBL/GenBank/DDBJ databases">
        <title>Friends and foes A comparative genomics studyof 23 Aspergillus species from section Flavi.</title>
        <authorList>
            <consortium name="DOE Joint Genome Institute"/>
            <person name="Kjaerbolling I."/>
            <person name="Vesth T."/>
            <person name="Frisvad J.C."/>
            <person name="Nybo J.L."/>
            <person name="Theobald S."/>
            <person name="Kildgaard S."/>
            <person name="Isbrandt T."/>
            <person name="Kuo A."/>
            <person name="Sato A."/>
            <person name="Lyhne E.K."/>
            <person name="Kogle M.E."/>
            <person name="Wiebenga A."/>
            <person name="Kun R.S."/>
            <person name="Lubbers R.J."/>
            <person name="Makela M.R."/>
            <person name="Barry K."/>
            <person name="Chovatia M."/>
            <person name="Clum A."/>
            <person name="Daum C."/>
            <person name="Haridas S."/>
            <person name="He G."/>
            <person name="LaButti K."/>
            <person name="Lipzen A."/>
            <person name="Mondo S."/>
            <person name="Riley R."/>
            <person name="Salamov A."/>
            <person name="Simmons B.A."/>
            <person name="Magnuson J.K."/>
            <person name="Henrissat B."/>
            <person name="Mortensen U.H."/>
            <person name="Larsen T.O."/>
            <person name="Devries R.P."/>
            <person name="Grigoriev I.V."/>
            <person name="Machida M."/>
            <person name="Baker S.E."/>
            <person name="Andersen M.R."/>
        </authorList>
    </citation>
    <scope>NUCLEOTIDE SEQUENCE [LARGE SCALE GENOMIC DNA]</scope>
    <source>
        <strain evidence="2">CBS 130015</strain>
    </source>
</reference>
<organism evidence="1 2">
    <name type="scientific">Aspergillus transmontanensis</name>
    <dbReference type="NCBI Taxonomy" id="1034304"/>
    <lineage>
        <taxon>Eukaryota</taxon>
        <taxon>Fungi</taxon>
        <taxon>Dikarya</taxon>
        <taxon>Ascomycota</taxon>
        <taxon>Pezizomycotina</taxon>
        <taxon>Eurotiomycetes</taxon>
        <taxon>Eurotiomycetidae</taxon>
        <taxon>Eurotiales</taxon>
        <taxon>Aspergillaceae</taxon>
        <taxon>Aspergillus</taxon>
        <taxon>Aspergillus subgen. Circumdati</taxon>
    </lineage>
</organism>
<dbReference type="AlphaFoldDB" id="A0A5N6VUA6"/>
<accession>A0A5N6VUA6</accession>
<protein>
    <submittedName>
        <fullName evidence="1">Uncharacterized protein</fullName>
    </submittedName>
</protein>
<proteinExistence type="predicted"/>
<evidence type="ECO:0000313" key="1">
    <source>
        <dbReference type="EMBL" id="KAE8311798.1"/>
    </source>
</evidence>
<name>A0A5N6VUA6_9EURO</name>